<evidence type="ECO:0000256" key="4">
    <source>
        <dbReference type="ARBA" id="ARBA00022857"/>
    </source>
</evidence>
<dbReference type="RefSeq" id="XP_006671500.1">
    <property type="nucleotide sequence ID" value="XM_006671437.1"/>
</dbReference>
<evidence type="ECO:0000256" key="12">
    <source>
        <dbReference type="RuleBase" id="RU000363"/>
    </source>
</evidence>
<dbReference type="PRINTS" id="PR00080">
    <property type="entry name" value="SDRFAMILY"/>
</dbReference>
<comment type="subcellular location">
    <subcellularLocation>
        <location evidence="1">Membrane</location>
        <topology evidence="1">Multi-pass membrane protein</topology>
    </subcellularLocation>
</comment>
<keyword evidence="7" id="KW-0443">Lipid metabolism</keyword>
<comment type="similarity">
    <text evidence="2 12">Belongs to the short-chain dehydrogenases/reductases (SDR) family.</text>
</comment>
<organism evidence="13 14">
    <name type="scientific">Cordyceps militaris (strain CM01)</name>
    <name type="common">Caterpillar fungus</name>
    <dbReference type="NCBI Taxonomy" id="983644"/>
    <lineage>
        <taxon>Eukaryota</taxon>
        <taxon>Fungi</taxon>
        <taxon>Dikarya</taxon>
        <taxon>Ascomycota</taxon>
        <taxon>Pezizomycotina</taxon>
        <taxon>Sordariomycetes</taxon>
        <taxon>Hypocreomycetidae</taxon>
        <taxon>Hypocreales</taxon>
        <taxon>Cordycipitaceae</taxon>
        <taxon>Cordyceps</taxon>
    </lineage>
</organism>
<dbReference type="eggNOG" id="KOG1201">
    <property type="taxonomic scope" value="Eukaryota"/>
</dbReference>
<evidence type="ECO:0000256" key="2">
    <source>
        <dbReference type="ARBA" id="ARBA00006484"/>
    </source>
</evidence>
<dbReference type="OMA" id="HYWLAQE"/>
<dbReference type="PANTHER" id="PTHR24322:SF736">
    <property type="entry name" value="RETINOL DEHYDROGENASE 10"/>
    <property type="match status" value="1"/>
</dbReference>
<evidence type="ECO:0000256" key="9">
    <source>
        <dbReference type="ARBA" id="ARBA00059620"/>
    </source>
</evidence>
<dbReference type="VEuPathDB" id="FungiDB:CCM_06296"/>
<dbReference type="Pfam" id="PF00106">
    <property type="entry name" value="adh_short"/>
    <property type="match status" value="1"/>
</dbReference>
<keyword evidence="3" id="KW-0812">Transmembrane</keyword>
<keyword evidence="4" id="KW-0521">NADP</keyword>
<dbReference type="InterPro" id="IPR002347">
    <property type="entry name" value="SDR_fam"/>
</dbReference>
<dbReference type="InterPro" id="IPR036291">
    <property type="entry name" value="NAD(P)-bd_dom_sf"/>
</dbReference>
<keyword evidence="5" id="KW-1133">Transmembrane helix</keyword>
<evidence type="ECO:0000256" key="6">
    <source>
        <dbReference type="ARBA" id="ARBA00023002"/>
    </source>
</evidence>
<evidence type="ECO:0000256" key="1">
    <source>
        <dbReference type="ARBA" id="ARBA00004141"/>
    </source>
</evidence>
<dbReference type="AlphaFoldDB" id="G3JJV2"/>
<dbReference type="GO" id="GO:0016020">
    <property type="term" value="C:membrane"/>
    <property type="evidence" value="ECO:0007669"/>
    <property type="project" value="UniProtKB-SubCell"/>
</dbReference>
<evidence type="ECO:0000313" key="13">
    <source>
        <dbReference type="EMBL" id="EGX92136.1"/>
    </source>
</evidence>
<dbReference type="InParanoid" id="G3JJV2"/>
<dbReference type="KEGG" id="cmt:CCM_06296"/>
<evidence type="ECO:0000256" key="7">
    <source>
        <dbReference type="ARBA" id="ARBA00023098"/>
    </source>
</evidence>
<dbReference type="SUPFAM" id="SSF51735">
    <property type="entry name" value="NAD(P)-binding Rossmann-fold domains"/>
    <property type="match status" value="1"/>
</dbReference>
<reference evidence="13 14" key="1">
    <citation type="journal article" date="2011" name="Genome Biol.">
        <title>Genome sequence of the insect pathogenic fungus Cordyceps militaris, a valued traditional Chinese medicine.</title>
        <authorList>
            <person name="Zheng P."/>
            <person name="Xia Y."/>
            <person name="Xiao G."/>
            <person name="Xiong C."/>
            <person name="Hu X."/>
            <person name="Zhang S."/>
            <person name="Zheng H."/>
            <person name="Huang Y."/>
            <person name="Zhou Y."/>
            <person name="Wang S."/>
            <person name="Zhao G.P."/>
            <person name="Liu X."/>
            <person name="St Leger R.J."/>
            <person name="Wang C."/>
        </authorList>
    </citation>
    <scope>NUCLEOTIDE SEQUENCE [LARGE SCALE GENOMIC DNA]</scope>
    <source>
        <strain evidence="13 14">CM01</strain>
    </source>
</reference>
<dbReference type="OrthoDB" id="10253736at2759"/>
<evidence type="ECO:0000256" key="8">
    <source>
        <dbReference type="ARBA" id="ARBA00023136"/>
    </source>
</evidence>
<protein>
    <recommendedName>
        <fullName evidence="10">Short-chain dehydrogenase/reductase 3</fullName>
    </recommendedName>
    <alternativeName>
        <fullName evidence="11">Retinal short-chain dehydrogenase/reductase 1</fullName>
    </alternativeName>
</protein>
<keyword evidence="6" id="KW-0560">Oxidoreductase</keyword>
<evidence type="ECO:0000256" key="11">
    <source>
        <dbReference type="ARBA" id="ARBA00082544"/>
    </source>
</evidence>
<proteinExistence type="inferred from homology"/>
<comment type="function">
    <text evidence="9">Catalyzes the reduction of all-trans-retinal to all-trans-retinol in the presence of NADPH.</text>
</comment>
<dbReference type="PRINTS" id="PR00081">
    <property type="entry name" value="GDHRDH"/>
</dbReference>
<dbReference type="PANTHER" id="PTHR24322">
    <property type="entry name" value="PKSB"/>
    <property type="match status" value="1"/>
</dbReference>
<dbReference type="InterPro" id="IPR020904">
    <property type="entry name" value="Sc_DH/Rdtase_CS"/>
</dbReference>
<dbReference type="Proteomes" id="UP000001610">
    <property type="component" value="Unassembled WGS sequence"/>
</dbReference>
<dbReference type="GO" id="GO:0052650">
    <property type="term" value="F:all-trans-retinol dehydrogenase (NADP+) activity"/>
    <property type="evidence" value="ECO:0007669"/>
    <property type="project" value="UniProtKB-ARBA"/>
</dbReference>
<dbReference type="CDD" id="cd05339">
    <property type="entry name" value="17beta-HSDXI-like_SDR_c"/>
    <property type="match status" value="1"/>
</dbReference>
<dbReference type="FunFam" id="3.40.50.720:FF:000131">
    <property type="entry name" value="Short-chain dehydrogenase/reductase 3"/>
    <property type="match status" value="1"/>
</dbReference>
<evidence type="ECO:0000256" key="10">
    <source>
        <dbReference type="ARBA" id="ARBA00068717"/>
    </source>
</evidence>
<evidence type="ECO:0000256" key="5">
    <source>
        <dbReference type="ARBA" id="ARBA00022989"/>
    </source>
</evidence>
<dbReference type="EMBL" id="JH126402">
    <property type="protein sequence ID" value="EGX92136.1"/>
    <property type="molecule type" value="Genomic_DNA"/>
</dbReference>
<dbReference type="GeneID" id="18168311"/>
<dbReference type="PROSITE" id="PS00061">
    <property type="entry name" value="ADH_SHORT"/>
    <property type="match status" value="1"/>
</dbReference>
<evidence type="ECO:0000313" key="14">
    <source>
        <dbReference type="Proteomes" id="UP000001610"/>
    </source>
</evidence>
<keyword evidence="8" id="KW-0472">Membrane</keyword>
<evidence type="ECO:0000256" key="3">
    <source>
        <dbReference type="ARBA" id="ARBA00022692"/>
    </source>
</evidence>
<keyword evidence="14" id="KW-1185">Reference proteome</keyword>
<dbReference type="HOGENOM" id="CLU_010194_5_0_1"/>
<gene>
    <name evidence="13" type="ORF">CCM_06296</name>
</gene>
<sequence length="375" mass="41337">MPMHQGFLPREGLYSVPLFKLFARTALNPSLVLPLLLLARYTKRGSDLSILHPTAYGGVKKLFYWGLLRTIVNYLSDKTRNNWVKDRYDWSREIVLITGGAAGIGAQMVKLFDELAIKVVVLDIQPMAFATSSRVHHYKCDLRSPASVQEVAERVRSEVGAPTILINNAGVARGKTILESEPGDVRFTFDVNALCHYWLAKAFLPSMIERNHGMVVTIASAASWVTAPALVDYAASKAAAMAFHEGLSAELVTRYHAPKVRTVIVHPGHVKTPLFQGFDQGNAFLMPSLEVDTVAEGIVKQVLTGRSGNVILPETGAIAALMRVLPDWLSYRSRIDGDKYMANWKGRQVIKDVNASFEKEKASDAGESTVLVSRD</sequence>
<dbReference type="Gene3D" id="3.40.50.720">
    <property type="entry name" value="NAD(P)-binding Rossmann-like Domain"/>
    <property type="match status" value="1"/>
</dbReference>
<accession>G3JJV2</accession>
<name>G3JJV2_CORMM</name>